<evidence type="ECO:0000313" key="9">
    <source>
        <dbReference type="Proteomes" id="UP000663872"/>
    </source>
</evidence>
<dbReference type="Gene3D" id="3.30.40.10">
    <property type="entry name" value="Zinc/RING finger domain, C3HC4 (zinc finger)"/>
    <property type="match status" value="1"/>
</dbReference>
<dbReference type="Gene3D" id="2.60.120.650">
    <property type="entry name" value="Cupin"/>
    <property type="match status" value="1"/>
</dbReference>
<dbReference type="GO" id="GO:0051864">
    <property type="term" value="F:histone H3K36 demethylase activity"/>
    <property type="evidence" value="ECO:0007669"/>
    <property type="project" value="TreeGrafter"/>
</dbReference>
<dbReference type="InterPro" id="IPR013083">
    <property type="entry name" value="Znf_RING/FYVE/PHD"/>
</dbReference>
<evidence type="ECO:0000256" key="1">
    <source>
        <dbReference type="ARBA" id="ARBA00004123"/>
    </source>
</evidence>
<dbReference type="PROSITE" id="PS51183">
    <property type="entry name" value="JMJN"/>
    <property type="match status" value="1"/>
</dbReference>
<dbReference type="Gene3D" id="2.30.30.140">
    <property type="match status" value="1"/>
</dbReference>
<dbReference type="EMBL" id="CAJNYT010001577">
    <property type="protein sequence ID" value="CAF3419884.1"/>
    <property type="molecule type" value="Genomic_DNA"/>
</dbReference>
<accession>A0A818BGS6</accession>
<dbReference type="SUPFAM" id="SSF51197">
    <property type="entry name" value="Clavaminate synthase-like"/>
    <property type="match status" value="1"/>
</dbReference>
<comment type="subcellular location">
    <subcellularLocation>
        <location evidence="1">Nucleus</location>
    </subcellularLocation>
</comment>
<evidence type="ECO:0000256" key="3">
    <source>
        <dbReference type="ARBA" id="ARBA00022964"/>
    </source>
</evidence>
<comment type="caution">
    <text evidence="8">The sequence shown here is derived from an EMBL/GenBank/DDBJ whole genome shotgun (WGS) entry which is preliminary data.</text>
</comment>
<dbReference type="Gene3D" id="3.10.330.70">
    <property type="match status" value="1"/>
</dbReference>
<feature type="region of interest" description="Disordered" evidence="5">
    <location>
        <begin position="967"/>
        <end position="1031"/>
    </location>
</feature>
<dbReference type="GO" id="GO:0010468">
    <property type="term" value="P:regulation of gene expression"/>
    <property type="evidence" value="ECO:0007669"/>
    <property type="project" value="TreeGrafter"/>
</dbReference>
<organism evidence="8 9">
    <name type="scientific">Rotaria socialis</name>
    <dbReference type="NCBI Taxonomy" id="392032"/>
    <lineage>
        <taxon>Eukaryota</taxon>
        <taxon>Metazoa</taxon>
        <taxon>Spiralia</taxon>
        <taxon>Gnathifera</taxon>
        <taxon>Rotifera</taxon>
        <taxon>Eurotatoria</taxon>
        <taxon>Bdelloidea</taxon>
        <taxon>Philodinida</taxon>
        <taxon>Philodinidae</taxon>
        <taxon>Rotaria</taxon>
    </lineage>
</organism>
<keyword evidence="3" id="KW-0560">Oxidoreductase</keyword>
<sequence>MSILTSNLEVPVFYPTYDEFENFSSYISKIESQGAHKIGLAKIVPPKQWIPRKMGYKQKSIDETMVENPIKQEVHGKDGLYLVYNIQQRSIKLSQFQKLASSRRYVTPPSISNDFEKLEKKYWENLPSIAPIYGADVSGSFYDKSQKAWNINNLGSILDDLEVEYGTKIEGVNTAYLYFGMWKATFAWHTEDMDLYSINYLHFGAPKQWYVIPPSYGKLFEKFAASRFPSSARRCPAFLRHKMTIIAPSILTKNSIPFSKMTQYENEFIITFPYAYHAGFNYGFNCAESTNFASERWIEYGKHSVQCACRHDMVKIGMDRFVRKYQPELYDDWSCGTNVTSHPEDEQMLKNNTTIVRSSPTKIRLPIHCKSSKTPTDSSFITKQPQYDHHQQISDKRYTCIFRSLAKFDKLKQLSSSEYPDALVRAALCRAQFKLNRNRKKNSTRLLCLTANLALNSPSLPPAPILFNGLKQSHKYREAILNGLWNYQSSNIKSEQAFNQWSSSCAICCLFNANKFQIESISQMRNLLMLDKLNNKSNISNDLLKCSTCYKNSTRLLCLTANLALNSPSLPPAPILFNGLKQSHKYRETILNGLWNYQSSNIKSEQAFNQWSSSCAICCLFNANKFQIESISQMRNLLMLDKLNNKSNISNDLLKCSTCYVSVHRECYEIVCLALNVPIKIEYKQWHCQRCTLKRESSCKMLDDRCSACLLRGGLLLNPHSSSSFIHAVCSIFQAYEQPALSLTQIKSCYYCWSFCPLNYRRISTHSFVSCSNTKCKIQFHVTCGLINGCTFQLDHDYSIINACCHMHVMHHQSSISINNQQSSTDNIDYETITECLDNLIDEQQLQQQHTDDDNDDDEIVVENQRVPIGTRVILNDVKEQKVGRIIANEISFHYAVDFGDGSYSRDMLAEDILDYDPSIEPTQLVIGSNIRIKWTDSRIYSCKYLGRKRVLLYHIKFDNETRQMRRSEFSYDVQPPSPPLTPSQTEREHNYSRRQPLATNRKRQHQRKQSKKVKRKRRCVVLSSSSSDEL</sequence>
<dbReference type="AlphaFoldDB" id="A0A818BGS6"/>
<dbReference type="Proteomes" id="UP000663872">
    <property type="component" value="Unassembled WGS sequence"/>
</dbReference>
<evidence type="ECO:0000259" key="7">
    <source>
        <dbReference type="PROSITE" id="PS51184"/>
    </source>
</evidence>
<evidence type="ECO:0008006" key="10">
    <source>
        <dbReference type="Google" id="ProtNLM"/>
    </source>
</evidence>
<evidence type="ECO:0000256" key="5">
    <source>
        <dbReference type="SAM" id="MobiDB-lite"/>
    </source>
</evidence>
<dbReference type="GO" id="GO:0005634">
    <property type="term" value="C:nucleus"/>
    <property type="evidence" value="ECO:0007669"/>
    <property type="project" value="UniProtKB-SubCell"/>
</dbReference>
<gene>
    <name evidence="8" type="ORF">GRG538_LOCUS11698</name>
</gene>
<evidence type="ECO:0000259" key="6">
    <source>
        <dbReference type="PROSITE" id="PS51183"/>
    </source>
</evidence>
<dbReference type="Pfam" id="PF02373">
    <property type="entry name" value="JmjC"/>
    <property type="match status" value="1"/>
</dbReference>
<dbReference type="GO" id="GO:0000785">
    <property type="term" value="C:chromatin"/>
    <property type="evidence" value="ECO:0007669"/>
    <property type="project" value="TreeGrafter"/>
</dbReference>
<evidence type="ECO:0000256" key="2">
    <source>
        <dbReference type="ARBA" id="ARBA00022853"/>
    </source>
</evidence>
<evidence type="ECO:0000256" key="4">
    <source>
        <dbReference type="ARBA" id="ARBA00023242"/>
    </source>
</evidence>
<proteinExistence type="predicted"/>
<feature type="domain" description="JmjC" evidence="7">
    <location>
        <begin position="143"/>
        <end position="309"/>
    </location>
</feature>
<name>A0A818BGS6_9BILA</name>
<dbReference type="SMART" id="SM00558">
    <property type="entry name" value="JmjC"/>
    <property type="match status" value="1"/>
</dbReference>
<dbReference type="InterPro" id="IPR003349">
    <property type="entry name" value="JmjN"/>
</dbReference>
<dbReference type="PANTHER" id="PTHR10694:SF129">
    <property type="entry name" value="LYSINE-SPECIFIC DEMETHYLASE 4B-RELATED"/>
    <property type="match status" value="1"/>
</dbReference>
<keyword evidence="2" id="KW-0156">Chromatin regulator</keyword>
<dbReference type="PROSITE" id="PS51184">
    <property type="entry name" value="JMJC"/>
    <property type="match status" value="1"/>
</dbReference>
<dbReference type="InterPro" id="IPR011011">
    <property type="entry name" value="Znf_FYVE_PHD"/>
</dbReference>
<dbReference type="Pfam" id="PF02375">
    <property type="entry name" value="JmjN"/>
    <property type="match status" value="1"/>
</dbReference>
<evidence type="ECO:0000313" key="8">
    <source>
        <dbReference type="EMBL" id="CAF3419884.1"/>
    </source>
</evidence>
<reference evidence="8" key="1">
    <citation type="submission" date="2021-02" db="EMBL/GenBank/DDBJ databases">
        <authorList>
            <person name="Nowell W R."/>
        </authorList>
    </citation>
    <scope>NUCLEOTIDE SEQUENCE</scope>
</reference>
<dbReference type="SUPFAM" id="SSF57903">
    <property type="entry name" value="FYVE/PHD zinc finger"/>
    <property type="match status" value="1"/>
</dbReference>
<keyword evidence="4" id="KW-0539">Nucleus</keyword>
<dbReference type="GO" id="GO:0032454">
    <property type="term" value="F:histone H3K9 demethylase activity"/>
    <property type="evidence" value="ECO:0007669"/>
    <property type="project" value="TreeGrafter"/>
</dbReference>
<feature type="compositionally biased region" description="Basic residues" evidence="5">
    <location>
        <begin position="1001"/>
        <end position="1020"/>
    </location>
</feature>
<feature type="compositionally biased region" description="Low complexity" evidence="5">
    <location>
        <begin position="1021"/>
        <end position="1031"/>
    </location>
</feature>
<feature type="domain" description="JmjN" evidence="6">
    <location>
        <begin position="10"/>
        <end position="52"/>
    </location>
</feature>
<dbReference type="InterPro" id="IPR003347">
    <property type="entry name" value="JmjC_dom"/>
</dbReference>
<protein>
    <recommendedName>
        <fullName evidence="10">[Histone H3]-trimethyl-L-lysine(9) demethylase</fullName>
    </recommendedName>
</protein>
<dbReference type="SMART" id="SM00545">
    <property type="entry name" value="JmjN"/>
    <property type="match status" value="1"/>
</dbReference>
<keyword evidence="3" id="KW-0223">Dioxygenase</keyword>
<dbReference type="PANTHER" id="PTHR10694">
    <property type="entry name" value="LYSINE-SPECIFIC DEMETHYLASE"/>
    <property type="match status" value="1"/>
</dbReference>